<dbReference type="InterPro" id="IPR056451">
    <property type="entry name" value="Znf_Tbcl_Rhp7"/>
</dbReference>
<dbReference type="GO" id="GO:0031146">
    <property type="term" value="P:SCF-dependent proteasomal ubiquitin-dependent protein catabolic process"/>
    <property type="evidence" value="ECO:0007669"/>
    <property type="project" value="TreeGrafter"/>
</dbReference>
<evidence type="ECO:0000313" key="4">
    <source>
        <dbReference type="EMBL" id="KPI45910.1"/>
    </source>
</evidence>
<evidence type="ECO:0000259" key="2">
    <source>
        <dbReference type="Pfam" id="PF23550"/>
    </source>
</evidence>
<name>A0A0N1HI55_9EURO</name>
<feature type="region of interest" description="Disordered" evidence="1">
    <location>
        <begin position="98"/>
        <end position="117"/>
    </location>
</feature>
<gene>
    <name evidence="4" type="ORF">AB675_730</name>
</gene>
<feature type="domain" description="DNA repair protein rhp7 treble clef" evidence="2">
    <location>
        <begin position="131"/>
        <end position="168"/>
    </location>
</feature>
<dbReference type="SMART" id="SM00367">
    <property type="entry name" value="LRR_CC"/>
    <property type="match status" value="6"/>
</dbReference>
<dbReference type="STRING" id="1664694.A0A0N1HI55"/>
<sequence>MLTAHRSRRNAAANANNRIRGPQSALTEFLAAQGISAADIHNDYLRRQREAEQAAAAEEAQANKENESDDDGEDTVELKKRKRKEEKALNKIKQTKEFKKRKFEEQRDNGSDADDDDTIARQMMAKNKPLPGQLENCEICEKRFTVTPYSKSGPDGGLLCVKCSKELKDEEKKAQKVDKKKAPQRGRKRQTESDRMMGDVKPGAKSLIDACVRKVADVVHDIDDFGDMPDTLLDRLSQILSKKRVMSPRVLNLFLRDDVDHIDVYDCAKLETEDFERIFAHMPHLVSVNLRFAGQMKDGALLYMADKCHSLRHLQLGATNLITDMAWTEFFKARGHQLESLKVSEVQEMFSDGIVLQIVQQCTNLKRLKLRGCSHLTDISVAALSHLTKLEHLTIAIAQHLTTPDQLISLISKLGPNLKTLCLEGYDHEPERTEEEEEEGVNFHDPILDTIQQDCTQLRKLRITGGSHYTDRVFAELFTGWANPPLTHVDLSDNRWIDNNDARGPVDEPVGFSSQAFKALMQHSGSQLQQLNLHSCRHISHEALLDVFDGQKRYPELRNIDLSFVTHLDDVVMNGIFRSCPSLTKLTVFACFKARGAEIPQGVAVIGLPNATENIVIQGFMDELLAKALA</sequence>
<dbReference type="InterPro" id="IPR057207">
    <property type="entry name" value="FBXL15_LRR"/>
</dbReference>
<feature type="domain" description="F-box/LRR-repeat protein 15-like leucin rich repeat" evidence="3">
    <location>
        <begin position="294"/>
        <end position="425"/>
    </location>
</feature>
<dbReference type="Proteomes" id="UP000038010">
    <property type="component" value="Unassembled WGS sequence"/>
</dbReference>
<comment type="caution">
    <text evidence="4">The sequence shown here is derived from an EMBL/GenBank/DDBJ whole genome shotgun (WGS) entry which is preliminary data.</text>
</comment>
<dbReference type="FunFam" id="3.80.10.10:FF:000601">
    <property type="entry name" value="DNA repair protein Rad7, protein"/>
    <property type="match status" value="1"/>
</dbReference>
<dbReference type="InterPro" id="IPR032675">
    <property type="entry name" value="LRR_dom_sf"/>
</dbReference>
<feature type="compositionally biased region" description="Basic and acidic residues" evidence="1">
    <location>
        <begin position="98"/>
        <end position="110"/>
    </location>
</feature>
<organism evidence="4 5">
    <name type="scientific">Cyphellophora attinorum</name>
    <dbReference type="NCBI Taxonomy" id="1664694"/>
    <lineage>
        <taxon>Eukaryota</taxon>
        <taxon>Fungi</taxon>
        <taxon>Dikarya</taxon>
        <taxon>Ascomycota</taxon>
        <taxon>Pezizomycotina</taxon>
        <taxon>Eurotiomycetes</taxon>
        <taxon>Chaetothyriomycetidae</taxon>
        <taxon>Chaetothyriales</taxon>
        <taxon>Cyphellophoraceae</taxon>
        <taxon>Cyphellophora</taxon>
    </lineage>
</organism>
<dbReference type="Pfam" id="PF23550">
    <property type="entry name" value="zf_Tbcl_Rhp7"/>
    <property type="match status" value="1"/>
</dbReference>
<feature type="region of interest" description="Disordered" evidence="1">
    <location>
        <begin position="46"/>
        <end position="84"/>
    </location>
</feature>
<evidence type="ECO:0000259" key="3">
    <source>
        <dbReference type="Pfam" id="PF25372"/>
    </source>
</evidence>
<dbReference type="EMBL" id="LFJN01000001">
    <property type="protein sequence ID" value="KPI45910.1"/>
    <property type="molecule type" value="Genomic_DNA"/>
</dbReference>
<feature type="compositionally biased region" description="Basic and acidic residues" evidence="1">
    <location>
        <begin position="171"/>
        <end position="181"/>
    </location>
</feature>
<dbReference type="VEuPathDB" id="FungiDB:AB675_730"/>
<feature type="region of interest" description="Disordered" evidence="1">
    <location>
        <begin position="171"/>
        <end position="199"/>
    </location>
</feature>
<dbReference type="Pfam" id="PF25372">
    <property type="entry name" value="DUF7885"/>
    <property type="match status" value="1"/>
</dbReference>
<dbReference type="RefSeq" id="XP_018005873.1">
    <property type="nucleotide sequence ID" value="XM_018147667.1"/>
</dbReference>
<dbReference type="GO" id="GO:0019005">
    <property type="term" value="C:SCF ubiquitin ligase complex"/>
    <property type="evidence" value="ECO:0007669"/>
    <property type="project" value="TreeGrafter"/>
</dbReference>
<evidence type="ECO:0000313" key="5">
    <source>
        <dbReference type="Proteomes" id="UP000038010"/>
    </source>
</evidence>
<feature type="compositionally biased region" description="Basic and acidic residues" evidence="1">
    <location>
        <begin position="189"/>
        <end position="198"/>
    </location>
</feature>
<dbReference type="InterPro" id="IPR006553">
    <property type="entry name" value="Leu-rich_rpt_Cys-con_subtyp"/>
</dbReference>
<dbReference type="Gene3D" id="3.80.10.10">
    <property type="entry name" value="Ribonuclease Inhibitor"/>
    <property type="match status" value="2"/>
</dbReference>
<accession>A0A0N1HI55</accession>
<dbReference type="OrthoDB" id="1924287at2759"/>
<reference evidence="4 5" key="1">
    <citation type="submission" date="2015-06" db="EMBL/GenBank/DDBJ databases">
        <title>Draft genome of the ant-associated black yeast Phialophora attae CBS 131958.</title>
        <authorList>
            <person name="Moreno L.F."/>
            <person name="Stielow B.J."/>
            <person name="de Hoog S."/>
            <person name="Vicente V.A."/>
            <person name="Weiss V.A."/>
            <person name="de Vries M."/>
            <person name="Cruz L.M."/>
            <person name="Souza E.M."/>
        </authorList>
    </citation>
    <scope>NUCLEOTIDE SEQUENCE [LARGE SCALE GENOMIC DNA]</scope>
    <source>
        <strain evidence="4 5">CBS 131958</strain>
    </source>
</reference>
<keyword evidence="5" id="KW-1185">Reference proteome</keyword>
<evidence type="ECO:0000256" key="1">
    <source>
        <dbReference type="SAM" id="MobiDB-lite"/>
    </source>
</evidence>
<protein>
    <submittedName>
        <fullName evidence="4">DNA repair protein rhp7</fullName>
    </submittedName>
</protein>
<dbReference type="SUPFAM" id="SSF52047">
    <property type="entry name" value="RNI-like"/>
    <property type="match status" value="1"/>
</dbReference>
<dbReference type="GeneID" id="28739536"/>
<dbReference type="AlphaFoldDB" id="A0A0N1HI55"/>
<proteinExistence type="predicted"/>
<dbReference type="PANTHER" id="PTHR13318">
    <property type="entry name" value="PARTNER OF PAIRED, ISOFORM B-RELATED"/>
    <property type="match status" value="1"/>
</dbReference>